<dbReference type="OrthoDB" id="9809354at2"/>
<dbReference type="EC" id="3.4.11.10" evidence="9"/>
<comment type="subcellular location">
    <subcellularLocation>
        <location evidence="9">Cytoplasm</location>
    </subcellularLocation>
</comment>
<comment type="function">
    <text evidence="9">Presumably involved in the processing and regular turnover of intracellular proteins. Catalyzes the removal of unsubstituted N-terminal amino acids from various peptides.</text>
</comment>
<evidence type="ECO:0000256" key="1">
    <source>
        <dbReference type="ARBA" id="ARBA00000135"/>
    </source>
</evidence>
<evidence type="ECO:0000256" key="4">
    <source>
        <dbReference type="ARBA" id="ARBA00022438"/>
    </source>
</evidence>
<evidence type="ECO:0000256" key="6">
    <source>
        <dbReference type="ARBA" id="ARBA00022723"/>
    </source>
</evidence>
<dbReference type="GO" id="GO:0005737">
    <property type="term" value="C:cytoplasm"/>
    <property type="evidence" value="ECO:0007669"/>
    <property type="project" value="UniProtKB-SubCell"/>
</dbReference>
<evidence type="ECO:0000256" key="8">
    <source>
        <dbReference type="ARBA" id="ARBA00023211"/>
    </source>
</evidence>
<dbReference type="InterPro" id="IPR023042">
    <property type="entry name" value="Peptidase_M17_leu_NH2_pept"/>
</dbReference>
<dbReference type="EC" id="3.4.11.1" evidence="9"/>
<dbReference type="Gene3D" id="3.40.220.10">
    <property type="entry name" value="Leucine Aminopeptidase, subunit E, domain 1"/>
    <property type="match status" value="1"/>
</dbReference>
<dbReference type="NCBIfam" id="NF002074">
    <property type="entry name" value="PRK00913.1-4"/>
    <property type="match status" value="1"/>
</dbReference>
<organism evidence="11 12">
    <name type="scientific">Nitrosospira briensis</name>
    <dbReference type="NCBI Taxonomy" id="35799"/>
    <lineage>
        <taxon>Bacteria</taxon>
        <taxon>Pseudomonadati</taxon>
        <taxon>Pseudomonadota</taxon>
        <taxon>Betaproteobacteria</taxon>
        <taxon>Nitrosomonadales</taxon>
        <taxon>Nitrosomonadaceae</taxon>
        <taxon>Nitrosospira</taxon>
    </lineage>
</organism>
<feature type="domain" description="Cytosol aminopeptidase" evidence="10">
    <location>
        <begin position="350"/>
        <end position="357"/>
    </location>
</feature>
<reference evidence="12" key="1">
    <citation type="submission" date="2016-10" db="EMBL/GenBank/DDBJ databases">
        <authorList>
            <person name="Varghese N."/>
        </authorList>
    </citation>
    <scope>NUCLEOTIDE SEQUENCE [LARGE SCALE GENOMIC DNA]</scope>
    <source>
        <strain evidence="12">Nsp8</strain>
    </source>
</reference>
<evidence type="ECO:0000256" key="5">
    <source>
        <dbReference type="ARBA" id="ARBA00022670"/>
    </source>
</evidence>
<dbReference type="PROSITE" id="PS00631">
    <property type="entry name" value="CYTOSOL_AP"/>
    <property type="match status" value="1"/>
</dbReference>
<comment type="similarity">
    <text evidence="3 9">Belongs to the peptidase M17 family.</text>
</comment>
<sequence>MKFSIKSVNPEKQRGACVAVGIFEEHKLTPAAEAIDKIADGYISGILRKGDMRGKPGSTLMLHNVPNTVCDRVLLVGLGKETELGDKAYRDAVRATFKTLHETGAADVTLFLNEVAVKSRDVAWKVLQTAIVAIESTYRFDRLKSKVEDTKPHLGKVTLGVMGSDSRAELAAGEEALQQGLAIAEGMNLAKDLGNLAPNICTPTYLAEQATSIAKTYKLTATVLEQKDMEKLGMGALLAVARGSRQPAKLIALEYWGRGKKEKPIVLVGKGVTFDTGGISLKPAAEMDEMKYDMCGAASVLGTITAIAKMGLSVNVIGIIPTTENMPGGNATKPGDVVTSMSGQTVEILNTDAEGRLILCDALTYTERYEPEAVIDIATLTGACVIALGHVASGLLSNDEELAEELLSASERTGDHAWRLPLWDEYQEQLKSNFADMGNIGGRAGGTITAACFLSRFTGKYRWAHLDVAGTAWKSGKEKGATGRPVPLLTQFLIGRAGQKST</sequence>
<dbReference type="GO" id="GO:0030145">
    <property type="term" value="F:manganese ion binding"/>
    <property type="evidence" value="ECO:0007669"/>
    <property type="project" value="UniProtKB-UniRule"/>
</dbReference>
<feature type="active site" evidence="9">
    <location>
        <position position="356"/>
    </location>
</feature>
<dbReference type="GO" id="GO:0070006">
    <property type="term" value="F:metalloaminopeptidase activity"/>
    <property type="evidence" value="ECO:0007669"/>
    <property type="project" value="InterPro"/>
</dbReference>
<dbReference type="Proteomes" id="UP000183107">
    <property type="component" value="Unassembled WGS sequence"/>
</dbReference>
<gene>
    <name evidence="9" type="primary">pepA</name>
    <name evidence="11" type="ORF">SAMN05216386_2893</name>
</gene>
<comment type="catalytic activity">
    <reaction evidence="2 9">
        <text>Release of an N-terminal amino acid, preferentially leucine, but not glutamic or aspartic acids.</text>
        <dbReference type="EC" id="3.4.11.10"/>
    </reaction>
</comment>
<accession>A0A1I5F7E6</accession>
<dbReference type="Pfam" id="PF00883">
    <property type="entry name" value="Peptidase_M17"/>
    <property type="match status" value="1"/>
</dbReference>
<comment type="cofactor">
    <cofactor evidence="9">
        <name>Mn(2+)</name>
        <dbReference type="ChEBI" id="CHEBI:29035"/>
    </cofactor>
    <text evidence="9">Binds 2 manganese ions per subunit.</text>
</comment>
<evidence type="ECO:0000259" key="10">
    <source>
        <dbReference type="PROSITE" id="PS00631"/>
    </source>
</evidence>
<keyword evidence="9" id="KW-0963">Cytoplasm</keyword>
<comment type="catalytic activity">
    <reaction evidence="1 9">
        <text>Release of an N-terminal amino acid, Xaa-|-Yaa-, in which Xaa is preferably Leu, but may be other amino acids including Pro although not Arg or Lys, and Yaa may be Pro. Amino acid amides and methyl esters are also readily hydrolyzed, but rates on arylamides are exceedingly low.</text>
        <dbReference type="EC" id="3.4.11.1"/>
    </reaction>
</comment>
<feature type="binding site" evidence="9">
    <location>
        <position position="275"/>
    </location>
    <ligand>
        <name>Mn(2+)</name>
        <dbReference type="ChEBI" id="CHEBI:29035"/>
        <label>1</label>
    </ligand>
</feature>
<evidence type="ECO:0000256" key="3">
    <source>
        <dbReference type="ARBA" id="ARBA00009528"/>
    </source>
</evidence>
<dbReference type="GO" id="GO:0006508">
    <property type="term" value="P:proteolysis"/>
    <property type="evidence" value="ECO:0007669"/>
    <property type="project" value="UniProtKB-KW"/>
</dbReference>
<dbReference type="NCBIfam" id="NF002073">
    <property type="entry name" value="PRK00913.1-2"/>
    <property type="match status" value="1"/>
</dbReference>
<protein>
    <recommendedName>
        <fullName evidence="9">Probable cytosol aminopeptidase</fullName>
        <ecNumber evidence="9">3.4.11.1</ecNumber>
    </recommendedName>
    <alternativeName>
        <fullName evidence="9">Leucine aminopeptidase</fullName>
        <shortName evidence="9">LAP</shortName>
        <ecNumber evidence="9">3.4.11.10</ecNumber>
    </alternativeName>
    <alternativeName>
        <fullName evidence="9">Leucyl aminopeptidase</fullName>
    </alternativeName>
</protein>
<dbReference type="SUPFAM" id="SSF53187">
    <property type="entry name" value="Zn-dependent exopeptidases"/>
    <property type="match status" value="1"/>
</dbReference>
<dbReference type="SUPFAM" id="SSF52949">
    <property type="entry name" value="Macro domain-like"/>
    <property type="match status" value="1"/>
</dbReference>
<dbReference type="Pfam" id="PF02789">
    <property type="entry name" value="Peptidase_M17_N"/>
    <property type="match status" value="1"/>
</dbReference>
<feature type="binding site" evidence="9">
    <location>
        <position position="354"/>
    </location>
    <ligand>
        <name>Mn(2+)</name>
        <dbReference type="ChEBI" id="CHEBI:29035"/>
        <label>1</label>
    </ligand>
</feature>
<keyword evidence="5 9" id="KW-0645">Protease</keyword>
<dbReference type="AlphaFoldDB" id="A0A1I5F7E6"/>
<evidence type="ECO:0000256" key="7">
    <source>
        <dbReference type="ARBA" id="ARBA00022801"/>
    </source>
</evidence>
<dbReference type="NCBIfam" id="NF002077">
    <property type="entry name" value="PRK00913.2-4"/>
    <property type="match status" value="1"/>
</dbReference>
<dbReference type="RefSeq" id="WP_074798723.1">
    <property type="nucleotide sequence ID" value="NZ_FOVJ01000011.1"/>
</dbReference>
<dbReference type="PANTHER" id="PTHR11963:SF23">
    <property type="entry name" value="CYTOSOL AMINOPEPTIDASE"/>
    <property type="match status" value="1"/>
</dbReference>
<evidence type="ECO:0000256" key="2">
    <source>
        <dbReference type="ARBA" id="ARBA00000967"/>
    </source>
</evidence>
<feature type="binding site" evidence="9">
    <location>
        <position position="270"/>
    </location>
    <ligand>
        <name>Mn(2+)</name>
        <dbReference type="ChEBI" id="CHEBI:29035"/>
        <label>2</label>
    </ligand>
</feature>
<evidence type="ECO:0000313" key="11">
    <source>
        <dbReference type="EMBL" id="SFO19570.1"/>
    </source>
</evidence>
<evidence type="ECO:0000256" key="9">
    <source>
        <dbReference type="HAMAP-Rule" id="MF_00181"/>
    </source>
</evidence>
<dbReference type="HAMAP" id="MF_00181">
    <property type="entry name" value="Cytosol_peptidase_M17"/>
    <property type="match status" value="1"/>
</dbReference>
<dbReference type="Gene3D" id="3.40.630.10">
    <property type="entry name" value="Zn peptidases"/>
    <property type="match status" value="1"/>
</dbReference>
<keyword evidence="12" id="KW-1185">Reference proteome</keyword>
<evidence type="ECO:0000313" key="12">
    <source>
        <dbReference type="Proteomes" id="UP000183107"/>
    </source>
</evidence>
<dbReference type="InterPro" id="IPR011356">
    <property type="entry name" value="Leucine_aapep/pepB"/>
</dbReference>
<feature type="binding site" evidence="9">
    <location>
        <position position="354"/>
    </location>
    <ligand>
        <name>Mn(2+)</name>
        <dbReference type="ChEBI" id="CHEBI:29035"/>
        <label>2</label>
    </ligand>
</feature>
<feature type="active site" evidence="9">
    <location>
        <position position="282"/>
    </location>
</feature>
<dbReference type="PRINTS" id="PR00481">
    <property type="entry name" value="LAMNOPPTDASE"/>
</dbReference>
<dbReference type="InterPro" id="IPR008283">
    <property type="entry name" value="Peptidase_M17_N"/>
</dbReference>
<dbReference type="EMBL" id="FOVJ01000011">
    <property type="protein sequence ID" value="SFO19570.1"/>
    <property type="molecule type" value="Genomic_DNA"/>
</dbReference>
<dbReference type="PANTHER" id="PTHR11963">
    <property type="entry name" value="LEUCINE AMINOPEPTIDASE-RELATED"/>
    <property type="match status" value="1"/>
</dbReference>
<dbReference type="STRING" id="1266925.GCA_000619905_00919"/>
<dbReference type="InterPro" id="IPR043472">
    <property type="entry name" value="Macro_dom-like"/>
</dbReference>
<feature type="binding site" evidence="9">
    <location>
        <position position="275"/>
    </location>
    <ligand>
        <name>Mn(2+)</name>
        <dbReference type="ChEBI" id="CHEBI:29035"/>
        <label>2</label>
    </ligand>
</feature>
<keyword evidence="7 9" id="KW-0378">Hydrolase</keyword>
<feature type="binding site" evidence="9">
    <location>
        <position position="352"/>
    </location>
    <ligand>
        <name>Mn(2+)</name>
        <dbReference type="ChEBI" id="CHEBI:29035"/>
        <label>1</label>
    </ligand>
</feature>
<keyword evidence="4 9" id="KW-0031">Aminopeptidase</keyword>
<feature type="binding site" evidence="9">
    <location>
        <position position="293"/>
    </location>
    <ligand>
        <name>Mn(2+)</name>
        <dbReference type="ChEBI" id="CHEBI:29035"/>
        <label>2</label>
    </ligand>
</feature>
<proteinExistence type="inferred from homology"/>
<dbReference type="FunFam" id="3.40.630.10:FF:000004">
    <property type="entry name" value="Probable cytosol aminopeptidase"/>
    <property type="match status" value="1"/>
</dbReference>
<dbReference type="CDD" id="cd00433">
    <property type="entry name" value="Peptidase_M17"/>
    <property type="match status" value="1"/>
</dbReference>
<dbReference type="InterPro" id="IPR000819">
    <property type="entry name" value="Peptidase_M17_C"/>
</dbReference>
<keyword evidence="6 9" id="KW-0479">Metal-binding</keyword>
<keyword evidence="8 9" id="KW-0464">Manganese</keyword>
<name>A0A1I5F7E6_9PROT</name>